<name>A0A0A1UJ27_9AGAM</name>
<dbReference type="SUPFAM" id="SSF53098">
    <property type="entry name" value="Ribonuclease H-like"/>
    <property type="match status" value="1"/>
</dbReference>
<organism evidence="6 7">
    <name type="scientific">Rhizoctonia solani AG-3 Rhs1AP</name>
    <dbReference type="NCBI Taxonomy" id="1086054"/>
    <lineage>
        <taxon>Eukaryota</taxon>
        <taxon>Fungi</taxon>
        <taxon>Dikarya</taxon>
        <taxon>Basidiomycota</taxon>
        <taxon>Agaricomycotina</taxon>
        <taxon>Agaricomycetes</taxon>
        <taxon>Cantharellales</taxon>
        <taxon>Ceratobasidiaceae</taxon>
        <taxon>Rhizoctonia</taxon>
    </lineage>
</organism>
<evidence type="ECO:0000313" key="7">
    <source>
        <dbReference type="Proteomes" id="UP000030108"/>
    </source>
</evidence>
<gene>
    <name evidence="6" type="ORF">RSOL_237730</name>
</gene>
<reference evidence="7" key="1">
    <citation type="journal article" date="2014" name="Genome Announc.">
        <title>Draft genome sequence of the plant-pathogenic soil fungus Rhizoctonia solani anastomosis group 3 strain Rhs1AP.</title>
        <authorList>
            <person name="Cubeta M.A."/>
            <person name="Thomas E."/>
            <person name="Dean R.A."/>
            <person name="Jabaji S."/>
            <person name="Neate S.M."/>
            <person name="Tavantzis S."/>
            <person name="Toda T."/>
            <person name="Vilgalys R."/>
            <person name="Bharathan N."/>
            <person name="Fedorova-Abrams N."/>
            <person name="Pakala S.B."/>
            <person name="Pakala S.M."/>
            <person name="Zafar N."/>
            <person name="Joardar V."/>
            <person name="Losada L."/>
            <person name="Nierman W.C."/>
        </authorList>
    </citation>
    <scope>NUCLEOTIDE SEQUENCE [LARGE SCALE GENOMIC DNA]</scope>
    <source>
        <strain evidence="7">AG-3</strain>
    </source>
</reference>
<dbReference type="AlphaFoldDB" id="A0A0A1UJ27"/>
<keyword evidence="3" id="KW-0863">Zinc-finger</keyword>
<evidence type="ECO:0008006" key="8">
    <source>
        <dbReference type="Google" id="ProtNLM"/>
    </source>
</evidence>
<sequence length="517" mass="58221">MIQLFQGLLPSIRLPVHQTLQRQLYRLFDVLVLKVKDSLKGIERHAISTDAWSSKNSVYSLAGIILFFIDKNWTLNELVLDVIDLDAEHAGSLMGKLVYSALRAKGAAHQAIACVTDNASTNSLMNKTLAAQIRKHEGVHAHSKSMSFTCIAHAIHLVCTDLTSHLGVIESDDHYSEVKGSNLEEYIDDEDDGMDPGLDLDFDTESESNFDEDLLEELAPELASADDEKPTGRASKGGRPKALTIIEKIHEIVVYATASPKRQKEMRQIINKTCPKDVRHLFLKKSMRIRWDSVRAELKRALQLRQAITYFVANLDSAQSRRGKSRKMIQKMQIRWNITGEEWDLGTMVVEILDPFHTASEAMSRRDAATLADVIPTFALLERKLLDNISQLRNITADRGNATARALLSGLDAALVKLQKYQTLAHENELCIIATVLNPRFRLKYLTRWPELHSNASTVVSNIFENYRVKYSKATNTLANSVPHQNPQKSSKTGSAWEAELYSDVPLFVEQFDQELK</sequence>
<dbReference type="EMBL" id="JATN01000321">
    <property type="protein sequence ID" value="EUC58203.1"/>
    <property type="molecule type" value="Genomic_DNA"/>
</dbReference>
<dbReference type="PANTHER" id="PTHR46481:SF10">
    <property type="entry name" value="ZINC FINGER BED DOMAIN-CONTAINING PROTEIN 39"/>
    <property type="match status" value="1"/>
</dbReference>
<evidence type="ECO:0000256" key="4">
    <source>
        <dbReference type="ARBA" id="ARBA00022833"/>
    </source>
</evidence>
<proteinExistence type="predicted"/>
<keyword evidence="2" id="KW-0479">Metal-binding</keyword>
<evidence type="ECO:0000256" key="2">
    <source>
        <dbReference type="ARBA" id="ARBA00022723"/>
    </source>
</evidence>
<evidence type="ECO:0000256" key="5">
    <source>
        <dbReference type="ARBA" id="ARBA00023242"/>
    </source>
</evidence>
<evidence type="ECO:0000256" key="3">
    <source>
        <dbReference type="ARBA" id="ARBA00022771"/>
    </source>
</evidence>
<evidence type="ECO:0000256" key="1">
    <source>
        <dbReference type="ARBA" id="ARBA00004123"/>
    </source>
</evidence>
<dbReference type="GO" id="GO:0005634">
    <property type="term" value="C:nucleus"/>
    <property type="evidence" value="ECO:0007669"/>
    <property type="project" value="UniProtKB-SubCell"/>
</dbReference>
<dbReference type="PANTHER" id="PTHR46481">
    <property type="entry name" value="ZINC FINGER BED DOMAIN-CONTAINING PROTEIN 4"/>
    <property type="match status" value="1"/>
</dbReference>
<dbReference type="InterPro" id="IPR012337">
    <property type="entry name" value="RNaseH-like_sf"/>
</dbReference>
<dbReference type="OrthoDB" id="2800877at2759"/>
<keyword evidence="4" id="KW-0862">Zinc</keyword>
<accession>A0A0A1UJ27</accession>
<dbReference type="Proteomes" id="UP000030108">
    <property type="component" value="Unassembled WGS sequence"/>
</dbReference>
<evidence type="ECO:0000313" key="6">
    <source>
        <dbReference type="EMBL" id="EUC58203.1"/>
    </source>
</evidence>
<dbReference type="InterPro" id="IPR052035">
    <property type="entry name" value="ZnF_BED_domain_contain"/>
</dbReference>
<comment type="caution">
    <text evidence="6">The sequence shown here is derived from an EMBL/GenBank/DDBJ whole genome shotgun (WGS) entry which is preliminary data.</text>
</comment>
<keyword evidence="5" id="KW-0539">Nucleus</keyword>
<protein>
    <recommendedName>
        <fullName evidence="8">HAT family dimerization protein</fullName>
    </recommendedName>
</protein>
<feature type="non-terminal residue" evidence="6">
    <location>
        <position position="517"/>
    </location>
</feature>
<comment type="subcellular location">
    <subcellularLocation>
        <location evidence="1">Nucleus</location>
    </subcellularLocation>
</comment>
<dbReference type="GO" id="GO:0008270">
    <property type="term" value="F:zinc ion binding"/>
    <property type="evidence" value="ECO:0007669"/>
    <property type="project" value="UniProtKB-KW"/>
</dbReference>